<evidence type="ECO:0000313" key="3">
    <source>
        <dbReference type="Proteomes" id="UP000215196"/>
    </source>
</evidence>
<accession>A0A239XAD6</accession>
<dbReference type="Pfam" id="PF01713">
    <property type="entry name" value="Smr"/>
    <property type="match status" value="1"/>
</dbReference>
<dbReference type="EMBL" id="LT906465">
    <property type="protein sequence ID" value="SNV43123.1"/>
    <property type="molecule type" value="Genomic_DNA"/>
</dbReference>
<sequence length="164" mass="18989">MKIGDKVSVIDEDLGGTITSVHGNTVVFADAHGFTHKYPSEKLVQKNEALYEDIRIEKKFEYHKKISKKHNRNHLVIDLHFEKLVENPLGYESFERLFIQKEKLLEIIEFCRKNNLKKLEIIHGLGNGTLQKMVHDVLESQTGLDFHNKEILHHESGSVMVNFV</sequence>
<dbReference type="InterPro" id="IPR002625">
    <property type="entry name" value="Smr_dom"/>
</dbReference>
<keyword evidence="3" id="KW-1185">Reference proteome</keyword>
<feature type="domain" description="Smr" evidence="1">
    <location>
        <begin position="102"/>
        <end position="163"/>
    </location>
</feature>
<dbReference type="Gene3D" id="3.30.1370.110">
    <property type="match status" value="1"/>
</dbReference>
<gene>
    <name evidence="2" type="ORF">SAMEA4412677_01203</name>
</gene>
<organism evidence="2 3">
    <name type="scientific">Chryseobacterium taklimakanense</name>
    <dbReference type="NCBI Taxonomy" id="536441"/>
    <lineage>
        <taxon>Bacteria</taxon>
        <taxon>Pseudomonadati</taxon>
        <taxon>Bacteroidota</taxon>
        <taxon>Flavobacteriia</taxon>
        <taxon>Flavobacteriales</taxon>
        <taxon>Weeksellaceae</taxon>
        <taxon>Chryseobacterium group</taxon>
        <taxon>Chryseobacterium</taxon>
    </lineage>
</organism>
<dbReference type="Proteomes" id="UP000215196">
    <property type="component" value="Chromosome 1"/>
</dbReference>
<dbReference type="AlphaFoldDB" id="A0A239XAD6"/>
<dbReference type="InterPro" id="IPR036063">
    <property type="entry name" value="Smr_dom_sf"/>
</dbReference>
<dbReference type="KEGG" id="ctak:4412677_01203"/>
<evidence type="ECO:0000313" key="2">
    <source>
        <dbReference type="EMBL" id="SNV43123.1"/>
    </source>
</evidence>
<protein>
    <submittedName>
        <fullName evidence="2">Smr domain</fullName>
    </submittedName>
</protein>
<proteinExistence type="predicted"/>
<name>A0A239XAD6_9FLAO</name>
<reference evidence="2 3" key="1">
    <citation type="submission" date="2017-06" db="EMBL/GenBank/DDBJ databases">
        <authorList>
            <consortium name="Pathogen Informatics"/>
        </authorList>
    </citation>
    <scope>NUCLEOTIDE SEQUENCE [LARGE SCALE GENOMIC DNA]</scope>
    <source>
        <strain evidence="2 3">NCTC13490</strain>
    </source>
</reference>
<dbReference type="RefSeq" id="WP_095071414.1">
    <property type="nucleotide sequence ID" value="NZ_LT906465.1"/>
</dbReference>
<evidence type="ECO:0000259" key="1">
    <source>
        <dbReference type="Pfam" id="PF01713"/>
    </source>
</evidence>